<dbReference type="Proteomes" id="UP000030645">
    <property type="component" value="Unassembled WGS sequence"/>
</dbReference>
<evidence type="ECO:0000256" key="5">
    <source>
        <dbReference type="ARBA" id="ARBA00023163"/>
    </source>
</evidence>
<accession>W9SCI3</accession>
<keyword evidence="2" id="KW-0805">Transcription regulation</keyword>
<evidence type="ECO:0000256" key="2">
    <source>
        <dbReference type="ARBA" id="ARBA00023015"/>
    </source>
</evidence>
<sequence>MDYYSAQINLPQIEDYPLDFDWLYYDQQPFENLLLDFPPVQSTFLEPNFLPLWSHNYGHQLPCIDFQDFEDFGGVFSLEIDNAFTHPNCEDTIVDEKPQTNLVTSFHHYNHHDMINIPSSTDQLCSEVVPKMIIERKIIGSTKSGKIGNYEKFSELESEDIQKYFDLPIKEAAKELGVGVTRLKKRCRELKITRWPHRKFKSLKYLISNVKKMGLDGNEIRMLEEHKRLLEEVPDMELTEKTKKLRQACFKANYKNKRSLARV</sequence>
<dbReference type="eggNOG" id="ENOG502QSPQ">
    <property type="taxonomic scope" value="Eukaryota"/>
</dbReference>
<keyword evidence="5" id="KW-0804">Transcription</keyword>
<evidence type="ECO:0000259" key="7">
    <source>
        <dbReference type="PROSITE" id="PS51519"/>
    </source>
</evidence>
<dbReference type="PANTHER" id="PTHR46373:SF2">
    <property type="entry name" value="RWP-RK DOMAIN-CONTAINING PROTEIN"/>
    <property type="match status" value="1"/>
</dbReference>
<dbReference type="InterPro" id="IPR044607">
    <property type="entry name" value="RKD-like"/>
</dbReference>
<organism evidence="8 9">
    <name type="scientific">Morus notabilis</name>
    <dbReference type="NCBI Taxonomy" id="981085"/>
    <lineage>
        <taxon>Eukaryota</taxon>
        <taxon>Viridiplantae</taxon>
        <taxon>Streptophyta</taxon>
        <taxon>Embryophyta</taxon>
        <taxon>Tracheophyta</taxon>
        <taxon>Spermatophyta</taxon>
        <taxon>Magnoliopsida</taxon>
        <taxon>eudicotyledons</taxon>
        <taxon>Gunneridae</taxon>
        <taxon>Pentapetalae</taxon>
        <taxon>rosids</taxon>
        <taxon>fabids</taxon>
        <taxon>Rosales</taxon>
        <taxon>Moraceae</taxon>
        <taxon>Moreae</taxon>
        <taxon>Morus</taxon>
    </lineage>
</organism>
<evidence type="ECO:0000256" key="3">
    <source>
        <dbReference type="ARBA" id="ARBA00023054"/>
    </source>
</evidence>
<dbReference type="AlphaFoldDB" id="W9SCI3"/>
<dbReference type="KEGG" id="mnt:21395110"/>
<feature type="domain" description="RWP-RK" evidence="7">
    <location>
        <begin position="137"/>
        <end position="225"/>
    </location>
</feature>
<reference evidence="9" key="1">
    <citation type="submission" date="2013-01" db="EMBL/GenBank/DDBJ databases">
        <title>Draft Genome Sequence of a Mulberry Tree, Morus notabilis C.K. Schneid.</title>
        <authorList>
            <person name="He N."/>
            <person name="Zhao S."/>
        </authorList>
    </citation>
    <scope>NUCLEOTIDE SEQUENCE</scope>
</reference>
<keyword evidence="6" id="KW-0539">Nucleus</keyword>
<keyword evidence="9" id="KW-1185">Reference proteome</keyword>
<dbReference type="GO" id="GO:0003677">
    <property type="term" value="F:DNA binding"/>
    <property type="evidence" value="ECO:0007669"/>
    <property type="project" value="UniProtKB-KW"/>
</dbReference>
<protein>
    <recommendedName>
        <fullName evidence="7">RWP-RK domain-containing protein</fullName>
    </recommendedName>
</protein>
<dbReference type="STRING" id="981085.W9SCI3"/>
<dbReference type="OrthoDB" id="6270329at2759"/>
<dbReference type="GO" id="GO:0003700">
    <property type="term" value="F:DNA-binding transcription factor activity"/>
    <property type="evidence" value="ECO:0007669"/>
    <property type="project" value="InterPro"/>
</dbReference>
<gene>
    <name evidence="8" type="ORF">L484_011871</name>
</gene>
<dbReference type="Pfam" id="PF02042">
    <property type="entry name" value="RWP-RK"/>
    <property type="match status" value="1"/>
</dbReference>
<dbReference type="PANTHER" id="PTHR46373">
    <property type="entry name" value="PROTEIN RKD4"/>
    <property type="match status" value="1"/>
</dbReference>
<dbReference type="EMBL" id="KE345942">
    <property type="protein sequence ID" value="EXC21429.1"/>
    <property type="molecule type" value="Genomic_DNA"/>
</dbReference>
<evidence type="ECO:0000256" key="1">
    <source>
        <dbReference type="ARBA" id="ARBA00004049"/>
    </source>
</evidence>
<dbReference type="InterPro" id="IPR003035">
    <property type="entry name" value="RWP-RK_dom"/>
</dbReference>
<keyword evidence="4" id="KW-0238">DNA-binding</keyword>
<dbReference type="PROSITE" id="PS51519">
    <property type="entry name" value="RWP_RK"/>
    <property type="match status" value="1"/>
</dbReference>
<evidence type="ECO:0000313" key="9">
    <source>
        <dbReference type="Proteomes" id="UP000030645"/>
    </source>
</evidence>
<comment type="function">
    <text evidence="1">Putative transcription factor.</text>
</comment>
<proteinExistence type="predicted"/>
<keyword evidence="3" id="KW-0175">Coiled coil</keyword>
<evidence type="ECO:0000256" key="4">
    <source>
        <dbReference type="ARBA" id="ARBA00023125"/>
    </source>
</evidence>
<name>W9SCI3_9ROSA</name>
<evidence type="ECO:0000256" key="6">
    <source>
        <dbReference type="ARBA" id="ARBA00023242"/>
    </source>
</evidence>
<evidence type="ECO:0000313" key="8">
    <source>
        <dbReference type="EMBL" id="EXC21429.1"/>
    </source>
</evidence>